<name>A0A3M2HZ87_9GAMM</name>
<comment type="caution">
    <text evidence="2">The sequence shown here is derived from an EMBL/GenBank/DDBJ whole genome shotgun (WGS) entry which is preliminary data.</text>
</comment>
<gene>
    <name evidence="2" type="ORF">EBB59_06455</name>
</gene>
<keyword evidence="3" id="KW-1185">Reference proteome</keyword>
<dbReference type="EMBL" id="RFLY01000007">
    <property type="protein sequence ID" value="RMH93173.1"/>
    <property type="molecule type" value="Genomic_DNA"/>
</dbReference>
<organism evidence="2 3">
    <name type="scientific">Solilutibacter pythonis</name>
    <dbReference type="NCBI Taxonomy" id="2483112"/>
    <lineage>
        <taxon>Bacteria</taxon>
        <taxon>Pseudomonadati</taxon>
        <taxon>Pseudomonadota</taxon>
        <taxon>Gammaproteobacteria</taxon>
        <taxon>Lysobacterales</taxon>
        <taxon>Lysobacteraceae</taxon>
        <taxon>Solilutibacter</taxon>
    </lineage>
</organism>
<dbReference type="NCBIfam" id="TIGR02447">
    <property type="entry name" value="yiiD_Cterm"/>
    <property type="match status" value="1"/>
</dbReference>
<dbReference type="Gene3D" id="3.10.129.10">
    <property type="entry name" value="Hotdog Thioesterase"/>
    <property type="match status" value="1"/>
</dbReference>
<reference evidence="2 3" key="1">
    <citation type="submission" date="2018-10" db="EMBL/GenBank/DDBJ databases">
        <title>Proposal of Lysobacter pythonis sp. nov. isolated from royal pythons (Python regius).</title>
        <authorList>
            <person name="Hans-Juergen B."/>
            <person name="Huptas C."/>
            <person name="Sandra B."/>
            <person name="Igor L."/>
            <person name="Joachim S."/>
            <person name="Siegfried S."/>
            <person name="Mareike W."/>
            <person name="Peter K."/>
        </authorList>
    </citation>
    <scope>NUCLEOTIDE SEQUENCE [LARGE SCALE GENOMIC DNA]</scope>
    <source>
        <strain evidence="2 3">4284/11</strain>
    </source>
</reference>
<proteinExistence type="predicted"/>
<dbReference type="InterPro" id="IPR029069">
    <property type="entry name" value="HotDog_dom_sf"/>
</dbReference>
<dbReference type="Pfam" id="PF09500">
    <property type="entry name" value="YiiD_C"/>
    <property type="match status" value="1"/>
</dbReference>
<feature type="domain" description="Thioesterase putative" evidence="1">
    <location>
        <begin position="8"/>
        <end position="147"/>
    </location>
</feature>
<dbReference type="AlphaFoldDB" id="A0A3M2HZ87"/>
<dbReference type="OrthoDB" id="572024at2"/>
<dbReference type="SUPFAM" id="SSF54637">
    <property type="entry name" value="Thioesterase/thiol ester dehydrase-isomerase"/>
    <property type="match status" value="1"/>
</dbReference>
<dbReference type="Proteomes" id="UP000275012">
    <property type="component" value="Unassembled WGS sequence"/>
</dbReference>
<evidence type="ECO:0000259" key="1">
    <source>
        <dbReference type="Pfam" id="PF09500"/>
    </source>
</evidence>
<accession>A0A3M2HZ87</accession>
<dbReference type="InterPro" id="IPR012660">
    <property type="entry name" value="YiiD_C"/>
</dbReference>
<evidence type="ECO:0000313" key="3">
    <source>
        <dbReference type="Proteomes" id="UP000275012"/>
    </source>
</evidence>
<protein>
    <submittedName>
        <fullName evidence="2">DUF4442 domain-containing protein</fullName>
    </submittedName>
</protein>
<sequence>MHDPHELLARHLDQIPMVRAMRVSIDRIDAGSLWLSAPLSVNLNDKGCAFGGSLVALATLAGWALVTARLREAGHEAEVFVADSEVKYRAPLWDDLRAEASAAEGADWDDFLAVFAQKGRARIAIEARVPRADGEVATAMRARYVAIAKG</sequence>
<evidence type="ECO:0000313" key="2">
    <source>
        <dbReference type="EMBL" id="RMH93173.1"/>
    </source>
</evidence>